<dbReference type="Pfam" id="PF05164">
    <property type="entry name" value="ZapA"/>
    <property type="match status" value="1"/>
</dbReference>
<evidence type="ECO:0000313" key="11">
    <source>
        <dbReference type="Proteomes" id="UP001596549"/>
    </source>
</evidence>
<protein>
    <recommendedName>
        <fullName evidence="2">Cell division protein ZapA</fullName>
    </recommendedName>
    <alternativeName>
        <fullName evidence="9">Z ring-associated protein ZapA</fullName>
    </alternativeName>
</protein>
<dbReference type="NCBIfam" id="NF010724">
    <property type="entry name" value="PRK14126.1"/>
    <property type="match status" value="1"/>
</dbReference>
<sequence length="87" mass="10290">MAEDKKKTRTTVEIYGHPYTISGTETSTHIRLVAEKVDEKMREIQMHNRFLDTKQIAVLAAVNTMNEYLKIKEELKKMQQHLRNEEE</sequence>
<dbReference type="PANTHER" id="PTHR34981">
    <property type="entry name" value="CELL DIVISION PROTEIN ZAPA"/>
    <property type="match status" value="1"/>
</dbReference>
<dbReference type="PANTHER" id="PTHR34981:SF1">
    <property type="entry name" value="CELL DIVISION PROTEIN ZAPA"/>
    <property type="match status" value="1"/>
</dbReference>
<dbReference type="SUPFAM" id="SSF102829">
    <property type="entry name" value="Cell division protein ZapA-like"/>
    <property type="match status" value="1"/>
</dbReference>
<organism evidence="10 11">
    <name type="scientific">Fictibacillus iocasae</name>
    <dbReference type="NCBI Taxonomy" id="2715437"/>
    <lineage>
        <taxon>Bacteria</taxon>
        <taxon>Bacillati</taxon>
        <taxon>Bacillota</taxon>
        <taxon>Bacilli</taxon>
        <taxon>Bacillales</taxon>
        <taxon>Fictibacillaceae</taxon>
        <taxon>Fictibacillus</taxon>
    </lineage>
</organism>
<comment type="caution">
    <text evidence="10">The sequence shown here is derived from an EMBL/GenBank/DDBJ whole genome shotgun (WGS) entry which is preliminary data.</text>
</comment>
<evidence type="ECO:0000256" key="7">
    <source>
        <dbReference type="ARBA" id="ARBA00024910"/>
    </source>
</evidence>
<accession>A0ABW2NQ43</accession>
<comment type="function">
    <text evidence="7">Activator of cell division through the inhibition of FtsZ GTPase activity, therefore promoting FtsZ assembly into bundles of protofilaments necessary for the formation of the division Z ring. It is recruited early at mid-cell but it is not essential for cell division.</text>
</comment>
<dbReference type="EMBL" id="JBHTCP010000012">
    <property type="protein sequence ID" value="MFC7371323.1"/>
    <property type="molecule type" value="Genomic_DNA"/>
</dbReference>
<evidence type="ECO:0000256" key="8">
    <source>
        <dbReference type="ARBA" id="ARBA00026068"/>
    </source>
</evidence>
<comment type="subcellular location">
    <subcellularLocation>
        <location evidence="1">Cytoplasm</location>
    </subcellularLocation>
</comment>
<dbReference type="InterPro" id="IPR036192">
    <property type="entry name" value="Cell_div_ZapA-like_sf"/>
</dbReference>
<evidence type="ECO:0000256" key="2">
    <source>
        <dbReference type="ARBA" id="ARBA00015195"/>
    </source>
</evidence>
<dbReference type="Gene3D" id="6.10.250.790">
    <property type="match status" value="1"/>
</dbReference>
<keyword evidence="5" id="KW-0717">Septation</keyword>
<comment type="subunit">
    <text evidence="8">Homodimer. Interacts with FtsZ.</text>
</comment>
<dbReference type="RefSeq" id="WP_379747778.1">
    <property type="nucleotide sequence ID" value="NZ_JBHTCP010000012.1"/>
</dbReference>
<keyword evidence="11" id="KW-1185">Reference proteome</keyword>
<evidence type="ECO:0000256" key="3">
    <source>
        <dbReference type="ARBA" id="ARBA00022490"/>
    </source>
</evidence>
<keyword evidence="3" id="KW-0963">Cytoplasm</keyword>
<evidence type="ECO:0000256" key="5">
    <source>
        <dbReference type="ARBA" id="ARBA00023210"/>
    </source>
</evidence>
<dbReference type="InterPro" id="IPR007838">
    <property type="entry name" value="Cell_div_ZapA-like"/>
</dbReference>
<keyword evidence="4 10" id="KW-0132">Cell division</keyword>
<evidence type="ECO:0000256" key="4">
    <source>
        <dbReference type="ARBA" id="ARBA00022618"/>
    </source>
</evidence>
<keyword evidence="6" id="KW-0131">Cell cycle</keyword>
<name>A0ABW2NQ43_9BACL</name>
<evidence type="ECO:0000256" key="1">
    <source>
        <dbReference type="ARBA" id="ARBA00004496"/>
    </source>
</evidence>
<dbReference type="GO" id="GO:0051301">
    <property type="term" value="P:cell division"/>
    <property type="evidence" value="ECO:0007669"/>
    <property type="project" value="UniProtKB-KW"/>
</dbReference>
<dbReference type="Proteomes" id="UP001596549">
    <property type="component" value="Unassembled WGS sequence"/>
</dbReference>
<evidence type="ECO:0000256" key="9">
    <source>
        <dbReference type="ARBA" id="ARBA00033158"/>
    </source>
</evidence>
<evidence type="ECO:0000256" key="6">
    <source>
        <dbReference type="ARBA" id="ARBA00023306"/>
    </source>
</evidence>
<evidence type="ECO:0000313" key="10">
    <source>
        <dbReference type="EMBL" id="MFC7371323.1"/>
    </source>
</evidence>
<reference evidence="11" key="1">
    <citation type="journal article" date="2019" name="Int. J. Syst. Evol. Microbiol.">
        <title>The Global Catalogue of Microorganisms (GCM) 10K type strain sequencing project: providing services to taxonomists for standard genome sequencing and annotation.</title>
        <authorList>
            <consortium name="The Broad Institute Genomics Platform"/>
            <consortium name="The Broad Institute Genome Sequencing Center for Infectious Disease"/>
            <person name="Wu L."/>
            <person name="Ma J."/>
        </authorList>
    </citation>
    <scope>NUCLEOTIDE SEQUENCE [LARGE SCALE GENOMIC DNA]</scope>
    <source>
        <strain evidence="11">NBRC 106396</strain>
    </source>
</reference>
<dbReference type="InterPro" id="IPR053712">
    <property type="entry name" value="Bac_CellDiv_Activator"/>
</dbReference>
<proteinExistence type="predicted"/>
<gene>
    <name evidence="10" type="primary">zapA</name>
    <name evidence="10" type="ORF">ACFQPF_06525</name>
</gene>